<evidence type="ECO:0000313" key="2">
    <source>
        <dbReference type="Proteomes" id="UP000192678"/>
    </source>
</evidence>
<dbReference type="RefSeq" id="WP_084291027.1">
    <property type="nucleotide sequence ID" value="NZ_FWYB01000012.1"/>
</dbReference>
<gene>
    <name evidence="1" type="ORF">SAMN04488101_1128</name>
</gene>
<sequence>MIELLRYQKTQFFVDILNKNYLIFISKEFSGEKIKMSELFKHNSPNFIILFLYDDCSPGQFENDQKKLKSLVETHKAIIWFEDLTDEFDYNGRPLIDISKDFVCSFSNFSINSDLKFDSNGQRAVISFDEVTQGLVLNSNGNLNLSLIALGKANFIHFRKARLRFDQHVGSFNFKAQDSEDDSKKNKIQPVSTFLNAELKIYDVKYFNIDEFNDHVKDIEVNYFPFQKSNFTNSAKFISNISYSAENLKTNFINEKGRNFEILGKFEASLSNIEYREGGKLYKSTRFIPTGRYSLFNDDTAKTLLLGNSGTESLKIGEGKMYIDFVKSPNVKVNDRRDDLKESENSITSLVSLNDHPYSSDSERSPLFLNKKNIEDIVSDKIETNYVPIHLGHLSGKKVPIIPTLSFKDNPGLKDLEEVFTKIRLRESNKVKSRTEGAFVTPQGFLREGSSIKFIKESKNRGKKNDGKASSIEARFQIRRADINSDFHLSISKEDVFFVLTPSMMKSISEVELDILFGIIDFTVDLQDFKNDKNNEKILIFKFSKLSVYDFIQKNGSTKWSNFNVYKDPFNLEVIREEIFDIFKEFETKFDKGKNRDYEYIDQKILRDANWNGVLILKVPIKSDHVPGIFKGLMSSQNLGENLAPNRSGEKLNFKTSLKFEYVAFPINKTFISNGTIDIQSTSYYALIDYDLLRIRGKDSDYERVSEHFPLAKDQIKNCRFLLTKLLVRFENSEIRSFQSFAFIQIPELFDNHITIDSYKLTHPDNANGILTPNLIRLEGSYQKDGSGQGEFSFNVKSNLLIKFDDGNILKSIDVSKIGFNYSKGSDEFRFDIDAKANTDAWKLSDIISIEDLDFQNIGLKFDVKSLGIPDLKFDLSKLLVLPKINFDGIGFLSSFPVRFSHFQNFKLNLTGVPGNFHLDFPKNDFFKLKFDLPDINLDVNKLEAPNLFSFIFDFDLGTLGDLEALKALKGQLLVGWSLKGGFALGFKLNGPSSDGLHLDLFGAIKLDIEDVSYGKFTPVGLNECNGFYLRLVNARFTIFGVELPPEKKKFSGIIFSNPGSKTAWLINYDDQETGELILGLGQRMGPDLKKVDITSTRTAIADVKGTFTKKLKDISDCSLKPKELLYAPERNWLIASEAIIPKSWPFDIKFIFNDPVLYGIYVAIKGETEDNPYFFIDVLYKRISDNLGVYSVEILLPPEVRNQEFGSGSLTLPNIGLEIYTNGDWKVDVGFPRISGDWSRSCLIQIRSVPPFVGWAGFYLAKLRTASLSLFADYLVKYPKLNDCNIIQAGFAFRVGIGAYIDKGAFYAGASLSVYGILEGAFAFDKTKNGLSKFMPDHFALRGRVGAIAEIIGYVDFKIIKAAVHIMLRVEFGMLLVLIQGDLQPIPLYIEGEVRVRVSVTICCFRIFRKKICIVLHFSFSATIRFSYVLGGDDKKTVTPQRMIDLLGSPVKVRLGSLPIMYIPAITKSNEEGVEKTYLIHSFAINFFGVDFKGEGKDKKLQYSKNNILKDNIIRPIFEAVLAKDSIAYDDLRKIFIGGEEGSKVQFDFEDFRPLFVTGLDDLENADTVIALKKLYCLTDHEFESFKKLINDDPCNATTDQIKCPFRPIPFPISSKIEVRDKNGSRKWDNFQIKVEGLFKNVVDKRIVYNQKYSQDRIIEIERHFDNYVTQFIRRKDGKENHNVLLKDLREDVLLPDYFKLVSLLTIEACYSKFLDAVEKEDKKFAAEPSVRIIDTSVGTEFGDYHFEFIFSREKPQDGGGVQNESVTVMINPIDVLDTIISQLNYFYSNGLRLPDVLDPQKASVPYFKLLEQTDEIILDGTPDFNAVKIEFIHDGDSPFSLKEEIFNDSNGLNEFVTNARRIQNVSWNDVKSEFKTDATTGIFSKPYKFVDFTVALMNSKTKGGESVRFFEMPQRLIKLRMEGNYSYLLKWEMPQENSSGDKKSTENRNLLYTACANVEIMIKQYSSTVVEISNVFADDLDLMNEISESANTNFELKLYKKLKSKDGDSTNLVDCDPGGKGITVVKTNMSPRTCPPIILEKIIVANIEEQTEFYALSTGNKVLFTNLVWEGLTTNNGGYFLVFPEGIQFDNQSSVILSVEYNSQQQKEFCNYIKVNNQDVGTPEYSSNLFDELDNNRISLLLDQVRVNGAILREYYATIPAHCVGFNIRREILKDEHKLFLPLEFELSTNGKTLLQKSDILPLMPVNNINHEDPAIYYRHITPLQIVNNEENTNRYSSIGEKFSLGFGLRDVYGFRAIDKLFAAKEHTHKYFDKLIPISSWPMIKYSVNVRDKKTLNPFEWELKFEICKDGYEKLGSQSIKEQLYSIISQLIDHRSHLFISYGKTEISKNDLIALLKGAIQLIEGQDTKVTMKPVQFTIPSDGFKTMINPSINFIREADPSLFESPVEEGSIIIDTELIHRTETKALFDKSQISALEKTLCKAQSKYQLGAGTDGNSGKVIYLIDKTLLEAVFPEPKDFGGKNDFFGVKPYSNKLYSGNYERAIDGEKLSASFSNVDLDSGLRVILTTIDELLEPKNFKLLIPKILNDLIGAKKKLAAIDGELMSKIESIQEEGTSKQVVEFKNLISEKLGSFYNYDGIITKQILASDALKGHRLTISLEDKAAGNASERLSMISSKLDFSGNIKPEWTVLFDYKDNDKEQRDLDQQNYSFKLKPQVTYIEHNISDKNEEIQRSSWIQLLTPFISEKVYEVTDFPAIIREYPQKPIIEKNSWTLDEKVDRKTWSTDLGKWDYLLGIKDQYKPNDRIYIKIITRQLKQEFLELEEHRNFEAFIAYWSAKIIDGQLSQQDEIEKGKWINRFVLALQLELNLKNLKKEALIEDQNSYSFILENTGVDIWKVLENNEVFKIITQKGPDEKLVCSIKNLVFRGANLFLDGHDIVSVKPEIYIGRNENVINRNFHYRTETVSPISWTTPQIQYYDPIKLSKERNSFRDFVFKSIPASLPFKATAKYLINTAGNDFPAKVKVLPTIPVCQIECNADTKPSETDELFDGYDTENGFTSFSLTLSNNSSDKDEPNNLPVFYADNIYKI</sequence>
<organism evidence="1 2">
    <name type="scientific">Pedobacter nyackensis</name>
    <dbReference type="NCBI Taxonomy" id="475255"/>
    <lineage>
        <taxon>Bacteria</taxon>
        <taxon>Pseudomonadati</taxon>
        <taxon>Bacteroidota</taxon>
        <taxon>Sphingobacteriia</taxon>
        <taxon>Sphingobacteriales</taxon>
        <taxon>Sphingobacteriaceae</taxon>
        <taxon>Pedobacter</taxon>
    </lineage>
</organism>
<protein>
    <submittedName>
        <fullName evidence="1">Uncharacterized protein</fullName>
    </submittedName>
</protein>
<dbReference type="STRING" id="475255.SAMN04488101_1128"/>
<keyword evidence="2" id="KW-1185">Reference proteome</keyword>
<reference evidence="1 2" key="1">
    <citation type="submission" date="2017-04" db="EMBL/GenBank/DDBJ databases">
        <authorList>
            <person name="Afonso C.L."/>
            <person name="Miller P.J."/>
            <person name="Scott M.A."/>
            <person name="Spackman E."/>
            <person name="Goraichik I."/>
            <person name="Dimitrov K.M."/>
            <person name="Suarez D.L."/>
            <person name="Swayne D.E."/>
        </authorList>
    </citation>
    <scope>NUCLEOTIDE SEQUENCE [LARGE SCALE GENOMIC DNA]</scope>
    <source>
        <strain evidence="1 2">DSM 19625</strain>
    </source>
</reference>
<name>A0A1W2EEX1_9SPHI</name>
<accession>A0A1W2EEX1</accession>
<evidence type="ECO:0000313" key="1">
    <source>
        <dbReference type="EMBL" id="SMD08320.1"/>
    </source>
</evidence>
<dbReference type="Proteomes" id="UP000192678">
    <property type="component" value="Unassembled WGS sequence"/>
</dbReference>
<proteinExistence type="predicted"/>
<dbReference type="OrthoDB" id="580741at2"/>
<dbReference type="EMBL" id="FWYB01000012">
    <property type="protein sequence ID" value="SMD08320.1"/>
    <property type="molecule type" value="Genomic_DNA"/>
</dbReference>